<dbReference type="SUPFAM" id="SSF55347">
    <property type="entry name" value="Glyceraldehyde-3-phosphate dehydrogenase-like, C-terminal domain"/>
    <property type="match status" value="1"/>
</dbReference>
<comment type="caution">
    <text evidence="1">The sequence shown here is derived from an EMBL/GenBank/DDBJ whole genome shotgun (WGS) entry which is preliminary data.</text>
</comment>
<evidence type="ECO:0000313" key="1">
    <source>
        <dbReference type="EMBL" id="EFU32421.1"/>
    </source>
</evidence>
<protein>
    <submittedName>
        <fullName evidence="1">Uncharacterized protein</fullName>
    </submittedName>
</protein>
<dbReference type="Proteomes" id="UP000005056">
    <property type="component" value="Unassembled WGS sequence"/>
</dbReference>
<gene>
    <name evidence="1" type="ORF">HMPREF9350_05752</name>
</gene>
<dbReference type="EMBL" id="ADWQ01000084">
    <property type="protein sequence ID" value="EFU32421.1"/>
    <property type="molecule type" value="Genomic_DNA"/>
</dbReference>
<dbReference type="AlphaFoldDB" id="A0AAN3SCA1"/>
<dbReference type="Gene3D" id="3.30.360.10">
    <property type="entry name" value="Dihydrodipicolinate Reductase, domain 2"/>
    <property type="match status" value="1"/>
</dbReference>
<proteinExistence type="predicted"/>
<evidence type="ECO:0000313" key="2">
    <source>
        <dbReference type="Proteomes" id="UP000005056"/>
    </source>
</evidence>
<name>A0AAN3SCA1_ECOLX</name>
<organism evidence="1 2">
    <name type="scientific">Escherichia coli MS 85-1</name>
    <dbReference type="NCBI Taxonomy" id="679202"/>
    <lineage>
        <taxon>Bacteria</taxon>
        <taxon>Pseudomonadati</taxon>
        <taxon>Pseudomonadota</taxon>
        <taxon>Gammaproteobacteria</taxon>
        <taxon>Enterobacterales</taxon>
        <taxon>Enterobacteriaceae</taxon>
        <taxon>Escherichia</taxon>
    </lineage>
</organism>
<accession>A0AAN3SCA1</accession>
<sequence>MGTKSDGQVEVDDNGYVMGSSEKGAYFRVHASKSETDHNLGLHIQLVFENGEIRYSTHHENRLLLILFNDTNTETIGFDALKRLPDPPRELPFWSDSFIHLHDDWCAR</sequence>
<reference evidence="1 2" key="1">
    <citation type="submission" date="2010-09" db="EMBL/GenBank/DDBJ databases">
        <authorList>
            <person name="Weinstock G."/>
            <person name="Sodergren E."/>
            <person name="Clifton S."/>
            <person name="Fulton L."/>
            <person name="Fulton B."/>
            <person name="Courtney L."/>
            <person name="Fronick C."/>
            <person name="Harrison M."/>
            <person name="Strong C."/>
            <person name="Farmer C."/>
            <person name="Delahaunty K."/>
            <person name="Markovic C."/>
            <person name="Hall O."/>
            <person name="Minx P."/>
            <person name="Tomlinson C."/>
            <person name="Mitreva M."/>
            <person name="Hou S."/>
            <person name="Chen J."/>
            <person name="Wollam A."/>
            <person name="Pepin K.H."/>
            <person name="Johnson M."/>
            <person name="Bhonagiri V."/>
            <person name="Zhang X."/>
            <person name="Suruliraj S."/>
            <person name="Warren W."/>
            <person name="Chinwalla A."/>
            <person name="Mardis E.R."/>
            <person name="Wilson R.K."/>
        </authorList>
    </citation>
    <scope>NUCLEOTIDE SEQUENCE [LARGE SCALE GENOMIC DNA]</scope>
    <source>
        <strain evidence="1 2">MS 85-1</strain>
    </source>
</reference>